<evidence type="ECO:0000256" key="1">
    <source>
        <dbReference type="SAM" id="Phobius"/>
    </source>
</evidence>
<feature type="transmembrane region" description="Helical" evidence="1">
    <location>
        <begin position="153"/>
        <end position="173"/>
    </location>
</feature>
<dbReference type="GeneID" id="14550967"/>
<dbReference type="InterPro" id="IPR052348">
    <property type="entry name" value="Metallopeptidase_M50B"/>
</dbReference>
<dbReference type="Proteomes" id="UP000065473">
    <property type="component" value="Chromosome"/>
</dbReference>
<feature type="transmembrane region" description="Helical" evidence="1">
    <location>
        <begin position="185"/>
        <end position="203"/>
    </location>
</feature>
<dbReference type="OrthoDB" id="86131at2157"/>
<evidence type="ECO:0000313" key="4">
    <source>
        <dbReference type="Proteomes" id="UP000060043"/>
    </source>
</evidence>
<dbReference type="PANTHER" id="PTHR35864:SF1">
    <property type="entry name" value="ZINC METALLOPROTEASE YWHC-RELATED"/>
    <property type="match status" value="1"/>
</dbReference>
<evidence type="ECO:0000313" key="5">
    <source>
        <dbReference type="Proteomes" id="UP000065473"/>
    </source>
</evidence>
<dbReference type="PaxDb" id="1435377-SUSAZ_02245"/>
<evidence type="ECO:0000313" key="3">
    <source>
        <dbReference type="EMBL" id="ALU31926.1"/>
    </source>
</evidence>
<name>A0A0U3H2Q7_9CREN</name>
<accession>A0A0U3H2Q7</accession>
<dbReference type="AlphaFoldDB" id="A0A0U3H2Q7"/>
<feature type="transmembrane region" description="Helical" evidence="1">
    <location>
        <begin position="128"/>
        <end position="147"/>
    </location>
</feature>
<dbReference type="EMBL" id="CP013694">
    <property type="protein sequence ID" value="ALU29199.1"/>
    <property type="molecule type" value="Genomic_DNA"/>
</dbReference>
<dbReference type="EMBL" id="CP013695">
    <property type="protein sequence ID" value="ALU31926.1"/>
    <property type="molecule type" value="Genomic_DNA"/>
</dbReference>
<keyword evidence="1" id="KW-1133">Transmembrane helix</keyword>
<dbReference type="STRING" id="1435377.SUSAZ_02245"/>
<organism evidence="2 5">
    <name type="scientific">Sulfolobus acidocaldarius</name>
    <dbReference type="NCBI Taxonomy" id="2285"/>
    <lineage>
        <taxon>Archaea</taxon>
        <taxon>Thermoproteota</taxon>
        <taxon>Thermoprotei</taxon>
        <taxon>Sulfolobales</taxon>
        <taxon>Sulfolobaceae</taxon>
        <taxon>Sulfolobus</taxon>
    </lineage>
</organism>
<keyword evidence="1" id="KW-0472">Membrane</keyword>
<reference evidence="4 5" key="1">
    <citation type="submission" date="2015-12" db="EMBL/GenBank/DDBJ databases">
        <title>A stable core within a dynamic pangenome in Sulfolobus acidocaldarius.</title>
        <authorList>
            <person name="Anderson R."/>
            <person name="Kouris A."/>
            <person name="Seward C."/>
            <person name="Campbell K."/>
            <person name="Whitaker R."/>
        </authorList>
    </citation>
    <scope>NUCLEOTIDE SEQUENCE [LARGE SCALE GENOMIC DNA]</scope>
    <source>
        <strain evidence="2 5">GG12-C01-09</strain>
        <strain evidence="3 4">NG05B_CO5_07</strain>
    </source>
</reference>
<gene>
    <name evidence="2" type="ORF">ATY89_04105</name>
    <name evidence="3" type="ORF">ATZ20_07130</name>
</gene>
<protein>
    <submittedName>
        <fullName evidence="2">Peptidase M50</fullName>
    </submittedName>
</protein>
<feature type="transmembrane region" description="Helical" evidence="1">
    <location>
        <begin position="20"/>
        <end position="37"/>
    </location>
</feature>
<dbReference type="OMA" id="SEFRAWY"/>
<dbReference type="PANTHER" id="PTHR35864">
    <property type="entry name" value="ZINC METALLOPROTEASE MJ0611-RELATED"/>
    <property type="match status" value="1"/>
</dbReference>
<keyword evidence="1" id="KW-0812">Transmembrane</keyword>
<dbReference type="RefSeq" id="WP_011277354.1">
    <property type="nucleotide sequence ID" value="NZ_BHWZ01000001.1"/>
</dbReference>
<proteinExistence type="predicted"/>
<evidence type="ECO:0000313" key="2">
    <source>
        <dbReference type="EMBL" id="ALU29199.1"/>
    </source>
</evidence>
<sequence>MSNLLNELEWRFRNLNEGLAFLLAILSIAIAYIRPYSLTYDPLVYLVFPIVTATIAIVPHEIAHRQIARRYGSYSRFALSFTGFLITLLVNLISAFGISPFVIFASGYTLILGRFGVPTQEVEGKISFGGPAVNLAVSIVSFIIAGFTSNPLVYIFFAELYSFNAWVAFFNLLPIPPLDGFKVFRWNKTLWIIGLIVSLALVIL</sequence>
<feature type="transmembrane region" description="Helical" evidence="1">
    <location>
        <begin position="43"/>
        <end position="62"/>
    </location>
</feature>
<dbReference type="Proteomes" id="UP000060043">
    <property type="component" value="Chromosome"/>
</dbReference>